<evidence type="ECO:0000256" key="3">
    <source>
        <dbReference type="ARBA" id="ARBA00022969"/>
    </source>
</evidence>
<sequence>MDNQRAKDIVSCPVMVDVTYNDMPIYIESVNENNNTAKIHFLDQPENKQEISLNNLVEH</sequence>
<dbReference type="NCBIfam" id="TIGR02861">
    <property type="entry name" value="SASP_H"/>
    <property type="match status" value="1"/>
</dbReference>
<organism evidence="4 5">
    <name type="scientific">Sporanaerobacter acetigenes DSM 13106</name>
    <dbReference type="NCBI Taxonomy" id="1123281"/>
    <lineage>
        <taxon>Bacteria</taxon>
        <taxon>Bacillati</taxon>
        <taxon>Bacillota</taxon>
        <taxon>Tissierellia</taxon>
        <taxon>Tissierellales</taxon>
        <taxon>Sporanaerobacteraceae</taxon>
        <taxon>Sporanaerobacter</taxon>
    </lineage>
</organism>
<keyword evidence="5" id="KW-1185">Reference proteome</keyword>
<dbReference type="OrthoDB" id="1683648at2"/>
<dbReference type="HAMAP" id="MF_00667">
    <property type="entry name" value="SspH"/>
    <property type="match status" value="1"/>
</dbReference>
<gene>
    <name evidence="4" type="ORF">SAMN02745180_02677</name>
</gene>
<evidence type="ECO:0000256" key="1">
    <source>
        <dbReference type="ARBA" id="ARBA00004288"/>
    </source>
</evidence>
<comment type="similarity">
    <text evidence="2">Belongs to the SspH family.</text>
</comment>
<name>A0A1M5Z2P1_9FIRM</name>
<dbReference type="GO" id="GO:0042601">
    <property type="term" value="C:endospore-forming forespore"/>
    <property type="evidence" value="ECO:0007669"/>
    <property type="project" value="InterPro"/>
</dbReference>
<comment type="subcellular location">
    <subcellularLocation>
        <location evidence="1">Spore core</location>
    </subcellularLocation>
</comment>
<keyword evidence="3" id="KW-0749">Sporulation</keyword>
<accession>A0A1M5Z2P1</accession>
<dbReference type="GO" id="GO:0030436">
    <property type="term" value="P:asexual sporulation"/>
    <property type="evidence" value="ECO:0007669"/>
    <property type="project" value="InterPro"/>
</dbReference>
<dbReference type="STRING" id="1123281.SAMN02745180_02677"/>
<evidence type="ECO:0000256" key="2">
    <source>
        <dbReference type="ARBA" id="ARBA00006573"/>
    </source>
</evidence>
<reference evidence="4 5" key="1">
    <citation type="submission" date="2016-11" db="EMBL/GenBank/DDBJ databases">
        <authorList>
            <person name="Jaros S."/>
            <person name="Januszkiewicz K."/>
            <person name="Wedrychowicz H."/>
        </authorList>
    </citation>
    <scope>NUCLEOTIDE SEQUENCE [LARGE SCALE GENOMIC DNA]</scope>
    <source>
        <strain evidence="4 5">DSM 13106</strain>
    </source>
</reference>
<protein>
    <submittedName>
        <fullName evidence="4">Small acid-soluble spore protein H (Minor)</fullName>
    </submittedName>
</protein>
<dbReference type="EMBL" id="FQXR01000019">
    <property type="protein sequence ID" value="SHI18526.1"/>
    <property type="molecule type" value="Genomic_DNA"/>
</dbReference>
<dbReference type="RefSeq" id="WP_072745293.1">
    <property type="nucleotide sequence ID" value="NZ_FQXR01000019.1"/>
</dbReference>
<dbReference type="Proteomes" id="UP000184389">
    <property type="component" value="Unassembled WGS sequence"/>
</dbReference>
<dbReference type="Pfam" id="PF08141">
    <property type="entry name" value="SspH"/>
    <property type="match status" value="1"/>
</dbReference>
<dbReference type="InterPro" id="IPR012610">
    <property type="entry name" value="SASP_SspH"/>
</dbReference>
<evidence type="ECO:0000313" key="4">
    <source>
        <dbReference type="EMBL" id="SHI18526.1"/>
    </source>
</evidence>
<dbReference type="AlphaFoldDB" id="A0A1M5Z2P1"/>
<proteinExistence type="inferred from homology"/>
<dbReference type="GO" id="GO:0030435">
    <property type="term" value="P:sporulation resulting in formation of a cellular spore"/>
    <property type="evidence" value="ECO:0007669"/>
    <property type="project" value="UniProtKB-KW"/>
</dbReference>
<evidence type="ECO:0000313" key="5">
    <source>
        <dbReference type="Proteomes" id="UP000184389"/>
    </source>
</evidence>